<organism evidence="2 3">
    <name type="scientific">Candidatus Campbellbacteria bacterium RIFCSPLOWO2_01_FULL_34_15</name>
    <dbReference type="NCBI Taxonomy" id="1797579"/>
    <lineage>
        <taxon>Bacteria</taxon>
        <taxon>Candidatus Campbelliibacteriota</taxon>
    </lineage>
</organism>
<evidence type="ECO:0008006" key="4">
    <source>
        <dbReference type="Google" id="ProtNLM"/>
    </source>
</evidence>
<dbReference type="EMBL" id="MFAB01000002">
    <property type="protein sequence ID" value="OGD69408.1"/>
    <property type="molecule type" value="Genomic_DNA"/>
</dbReference>
<keyword evidence="1" id="KW-1133">Transmembrane helix</keyword>
<evidence type="ECO:0000313" key="2">
    <source>
        <dbReference type="EMBL" id="OGD69408.1"/>
    </source>
</evidence>
<accession>A0A1F5EPT4</accession>
<feature type="transmembrane region" description="Helical" evidence="1">
    <location>
        <begin position="6"/>
        <end position="24"/>
    </location>
</feature>
<evidence type="ECO:0000256" key="1">
    <source>
        <dbReference type="SAM" id="Phobius"/>
    </source>
</evidence>
<reference evidence="2 3" key="1">
    <citation type="journal article" date="2016" name="Nat. Commun.">
        <title>Thousands of microbial genomes shed light on interconnected biogeochemical processes in an aquifer system.</title>
        <authorList>
            <person name="Anantharaman K."/>
            <person name="Brown C.T."/>
            <person name="Hug L.A."/>
            <person name="Sharon I."/>
            <person name="Castelle C.J."/>
            <person name="Probst A.J."/>
            <person name="Thomas B.C."/>
            <person name="Singh A."/>
            <person name="Wilkins M.J."/>
            <person name="Karaoz U."/>
            <person name="Brodie E.L."/>
            <person name="Williams K.H."/>
            <person name="Hubbard S.S."/>
            <person name="Banfield J.F."/>
        </authorList>
    </citation>
    <scope>NUCLEOTIDE SEQUENCE [LARGE SCALE GENOMIC DNA]</scope>
</reference>
<sequence length="153" mass="17255">MENKNYYWVILVLLVLVVGGFWYYQTYQVNPKSEDESSEVKIIDSSDTISNNVSTSTTQVYGEEYEKFLIGTWQNSANILDMTVIKQDGTIENIYDGDLVSSGTWKTEGYHLKITTNGQDKTYTVLFAGNERLQLAPSPAGTGNNLNFTRVIK</sequence>
<keyword evidence="1" id="KW-0472">Membrane</keyword>
<protein>
    <recommendedName>
        <fullName evidence="4">Lipocalin-like domain-containing protein</fullName>
    </recommendedName>
</protein>
<dbReference type="STRING" id="1797579.A2996_01765"/>
<dbReference type="AlphaFoldDB" id="A0A1F5EPT4"/>
<dbReference type="Proteomes" id="UP000176865">
    <property type="component" value="Unassembled WGS sequence"/>
</dbReference>
<name>A0A1F5EPT4_9BACT</name>
<gene>
    <name evidence="2" type="ORF">A2996_01765</name>
</gene>
<keyword evidence="1" id="KW-0812">Transmembrane</keyword>
<comment type="caution">
    <text evidence="2">The sequence shown here is derived from an EMBL/GenBank/DDBJ whole genome shotgun (WGS) entry which is preliminary data.</text>
</comment>
<evidence type="ECO:0000313" key="3">
    <source>
        <dbReference type="Proteomes" id="UP000176865"/>
    </source>
</evidence>
<proteinExistence type="predicted"/>